<name>A0AAW1ZAQ0_CULAL</name>
<proteinExistence type="predicted"/>
<evidence type="ECO:0000313" key="1">
    <source>
        <dbReference type="EMBL" id="KAK9958532.1"/>
    </source>
</evidence>
<keyword evidence="2" id="KW-1185">Reference proteome</keyword>
<comment type="caution">
    <text evidence="1">The sequence shown here is derived from an EMBL/GenBank/DDBJ whole genome shotgun (WGS) entry which is preliminary data.</text>
</comment>
<dbReference type="InterPro" id="IPR004244">
    <property type="entry name" value="Transposase_22"/>
</dbReference>
<evidence type="ECO:0000313" key="2">
    <source>
        <dbReference type="Proteomes" id="UP001479290"/>
    </source>
</evidence>
<dbReference type="EMBL" id="JAWDJR010000018">
    <property type="protein sequence ID" value="KAK9958532.1"/>
    <property type="molecule type" value="Genomic_DNA"/>
</dbReference>
<organism evidence="1 2">
    <name type="scientific">Culter alburnus</name>
    <name type="common">Topmouth culter</name>
    <dbReference type="NCBI Taxonomy" id="194366"/>
    <lineage>
        <taxon>Eukaryota</taxon>
        <taxon>Metazoa</taxon>
        <taxon>Chordata</taxon>
        <taxon>Craniata</taxon>
        <taxon>Vertebrata</taxon>
        <taxon>Euteleostomi</taxon>
        <taxon>Actinopterygii</taxon>
        <taxon>Neopterygii</taxon>
        <taxon>Teleostei</taxon>
        <taxon>Ostariophysi</taxon>
        <taxon>Cypriniformes</taxon>
        <taxon>Xenocyprididae</taxon>
        <taxon>Xenocypridinae</taxon>
        <taxon>Culter</taxon>
    </lineage>
</organism>
<reference evidence="1 2" key="1">
    <citation type="submission" date="2024-05" db="EMBL/GenBank/DDBJ databases">
        <title>A high-quality chromosomal-level genome assembly of Topmouth culter (Culter alburnus).</title>
        <authorList>
            <person name="Zhao H."/>
        </authorList>
    </citation>
    <scope>NUCLEOTIDE SEQUENCE [LARGE SCALE GENOMIC DNA]</scope>
    <source>
        <strain evidence="1">CATC2023</strain>
        <tissue evidence="1">Muscle</tissue>
    </source>
</reference>
<protein>
    <submittedName>
        <fullName evidence="1">Uncharacterized protein</fullName>
    </submittedName>
</protein>
<gene>
    <name evidence="1" type="ORF">ABG768_010645</name>
</gene>
<dbReference type="AlphaFoldDB" id="A0AAW1ZAQ0"/>
<dbReference type="PANTHER" id="PTHR11505">
    <property type="entry name" value="L1 TRANSPOSABLE ELEMENT-RELATED"/>
    <property type="match status" value="1"/>
</dbReference>
<sequence length="163" mass="18782">MRRENLHIVNLKEGEEQGNALAYLVRSFSKWFPEMANSPPELMRAHRIGPPCKSSAPPRTIILKCLRFTDRDRILRCARKKDVEVAGQIIHFTTDFSDVTAQRRRPCYPIMDWARSLGFQAFLLYPAIIKLTRGSDQLLFQDPNEAAKFIDSMEPQNSSKESQ</sequence>
<accession>A0AAW1ZAQ0</accession>
<dbReference type="Proteomes" id="UP001479290">
    <property type="component" value="Unassembled WGS sequence"/>
</dbReference>
<dbReference type="Gene3D" id="3.30.70.1820">
    <property type="entry name" value="L1 transposable element, RRM domain"/>
    <property type="match status" value="1"/>
</dbReference>